<proteinExistence type="predicted"/>
<reference evidence="1 2" key="1">
    <citation type="journal article" date="2019" name="Int. J. Syst. Evol. Microbiol.">
        <title>The Global Catalogue of Microorganisms (GCM) 10K type strain sequencing project: providing services to taxonomists for standard genome sequencing and annotation.</title>
        <authorList>
            <consortium name="The Broad Institute Genomics Platform"/>
            <consortium name="The Broad Institute Genome Sequencing Center for Infectious Disease"/>
            <person name="Wu L."/>
            <person name="Ma J."/>
        </authorList>
    </citation>
    <scope>NUCLEOTIDE SEQUENCE [LARGE SCALE GENOMIC DNA]</scope>
    <source>
        <strain evidence="1 2">YIM 94188</strain>
    </source>
</reference>
<keyword evidence="2" id="KW-1185">Reference proteome</keyword>
<name>A0ABD5U1C9_9EURY</name>
<accession>A0ABD5U1C9</accession>
<evidence type="ECO:0000313" key="1">
    <source>
        <dbReference type="EMBL" id="MFC6825696.1"/>
    </source>
</evidence>
<organism evidence="1 2">
    <name type="scientific">Halopelagius fulvigenes</name>
    <dbReference type="NCBI Taxonomy" id="1198324"/>
    <lineage>
        <taxon>Archaea</taxon>
        <taxon>Methanobacteriati</taxon>
        <taxon>Methanobacteriota</taxon>
        <taxon>Stenosarchaea group</taxon>
        <taxon>Halobacteria</taxon>
        <taxon>Halobacteriales</taxon>
        <taxon>Haloferacaceae</taxon>
    </lineage>
</organism>
<dbReference type="EMBL" id="JBHSXH010000015">
    <property type="protein sequence ID" value="MFC6825696.1"/>
    <property type="molecule type" value="Genomic_DNA"/>
</dbReference>
<evidence type="ECO:0000313" key="2">
    <source>
        <dbReference type="Proteomes" id="UP001596408"/>
    </source>
</evidence>
<sequence>MSFGYIERVPWHLVRAGIAAYRVAQHTVEKPDDVPRLIVYGLDEGNIPPERALRYVLGRRSFGPNWELSVYYKGEIQNLRRTEFRPEIGPPEIEEWQNHIRAFDHPDGLEVLAHWEPEPTEHPDEHLSEEYMDVERGTRRLESILDEEGIEYDRR</sequence>
<comment type="caution">
    <text evidence="1">The sequence shown here is derived from an EMBL/GenBank/DDBJ whole genome shotgun (WGS) entry which is preliminary data.</text>
</comment>
<dbReference type="AlphaFoldDB" id="A0ABD5U1C9"/>
<dbReference type="Proteomes" id="UP001596408">
    <property type="component" value="Unassembled WGS sequence"/>
</dbReference>
<protein>
    <submittedName>
        <fullName evidence="1">Uncharacterized protein</fullName>
    </submittedName>
</protein>
<dbReference type="RefSeq" id="WP_379696166.1">
    <property type="nucleotide sequence ID" value="NZ_JBHSXH010000015.1"/>
</dbReference>
<gene>
    <name evidence="1" type="ORF">ACFQEV_11940</name>
</gene>